<keyword evidence="1" id="KW-0805">Transcription regulation</keyword>
<comment type="caution">
    <text evidence="4">The sequence shown here is derived from an EMBL/GenBank/DDBJ whole genome shotgun (WGS) entry which is preliminary data.</text>
</comment>
<evidence type="ECO:0000259" key="3">
    <source>
        <dbReference type="Pfam" id="PF04967"/>
    </source>
</evidence>
<keyword evidence="5" id="KW-1185">Reference proteome</keyword>
<evidence type="ECO:0000313" key="5">
    <source>
        <dbReference type="Proteomes" id="UP001501729"/>
    </source>
</evidence>
<organism evidence="4 5">
    <name type="scientific">Haladaptatus pallidirubidus</name>
    <dbReference type="NCBI Taxonomy" id="1008152"/>
    <lineage>
        <taxon>Archaea</taxon>
        <taxon>Methanobacteriati</taxon>
        <taxon>Methanobacteriota</taxon>
        <taxon>Stenosarchaea group</taxon>
        <taxon>Halobacteria</taxon>
        <taxon>Halobacteriales</taxon>
        <taxon>Haladaptataceae</taxon>
        <taxon>Haladaptatus</taxon>
    </lineage>
</organism>
<dbReference type="AlphaFoldDB" id="A0AAV3UNE4"/>
<keyword evidence="2" id="KW-0804">Transcription</keyword>
<reference evidence="4 5" key="1">
    <citation type="journal article" date="2019" name="Int. J. Syst. Evol. Microbiol.">
        <title>The Global Catalogue of Microorganisms (GCM) 10K type strain sequencing project: providing services to taxonomists for standard genome sequencing and annotation.</title>
        <authorList>
            <consortium name="The Broad Institute Genomics Platform"/>
            <consortium name="The Broad Institute Genome Sequencing Center for Infectious Disease"/>
            <person name="Wu L."/>
            <person name="Ma J."/>
        </authorList>
    </citation>
    <scope>NUCLEOTIDE SEQUENCE [LARGE SCALE GENOMIC DNA]</scope>
    <source>
        <strain evidence="4 5">JCM 17504</strain>
    </source>
</reference>
<dbReference type="GeneID" id="68613604"/>
<dbReference type="EMBL" id="BAABKX010000018">
    <property type="protein sequence ID" value="GAA5060329.1"/>
    <property type="molecule type" value="Genomic_DNA"/>
</dbReference>
<evidence type="ECO:0000313" key="4">
    <source>
        <dbReference type="EMBL" id="GAA5060329.1"/>
    </source>
</evidence>
<dbReference type="RefSeq" id="WP_227773413.1">
    <property type="nucleotide sequence ID" value="NZ_BAABKX010000018.1"/>
</dbReference>
<accession>A0AAV3UNE4</accession>
<dbReference type="InterPro" id="IPR007050">
    <property type="entry name" value="HTH_bacterioopsin"/>
</dbReference>
<protein>
    <submittedName>
        <fullName evidence="4">Helix-turn-helix domain-containing protein</fullName>
    </submittedName>
</protein>
<sequence>MPSAQVIFEFSDGPGALSTEHPDDEFRMLAALPTADSIQVVLEARTTDTAAIIRHLDEAPCLPSYDVLHADERTMLIQYSHEFLPALHREILSTGHLLQYPLTLRNGWAISDMITSHEQLSQLKDVFEAEGIPYEIGSVTQSTDPTDLLTDRQRRFITAAVEHGYYDSPRECTLTELAAALDVSKGGASGILHRAEGRIIKNFLGEPAV</sequence>
<proteinExistence type="predicted"/>
<dbReference type="Pfam" id="PF04967">
    <property type="entry name" value="HTH_10"/>
    <property type="match status" value="1"/>
</dbReference>
<evidence type="ECO:0000256" key="2">
    <source>
        <dbReference type="ARBA" id="ARBA00023163"/>
    </source>
</evidence>
<dbReference type="Proteomes" id="UP001501729">
    <property type="component" value="Unassembled WGS sequence"/>
</dbReference>
<name>A0AAV3UNE4_9EURY</name>
<gene>
    <name evidence="4" type="ORF">GCM10025751_45340</name>
</gene>
<evidence type="ECO:0000256" key="1">
    <source>
        <dbReference type="ARBA" id="ARBA00023015"/>
    </source>
</evidence>
<dbReference type="PANTHER" id="PTHR34236">
    <property type="entry name" value="DIMETHYL SULFOXIDE REDUCTASE TRANSCRIPTIONAL ACTIVATOR"/>
    <property type="match status" value="1"/>
</dbReference>
<dbReference type="PANTHER" id="PTHR34236:SF1">
    <property type="entry name" value="DIMETHYL SULFOXIDE REDUCTASE TRANSCRIPTIONAL ACTIVATOR"/>
    <property type="match status" value="1"/>
</dbReference>
<feature type="domain" description="HTH bat-type" evidence="3">
    <location>
        <begin position="149"/>
        <end position="201"/>
    </location>
</feature>